<name>A0A6G6ACG8_9VIRU</name>
<accession>A0A6G6ACG8</accession>
<protein>
    <submittedName>
        <fullName evidence="1">Uncharacterized protein</fullName>
    </submittedName>
</protein>
<sequence>MKIYIMSSVFFQISPFNYLEASRVHSRYKDFALRIVTYKADGMHFVYLPEVTIDELSILASILQAKLLPDISNYRYLFPI</sequence>
<dbReference type="EMBL" id="MN175499">
    <property type="protein sequence ID" value="QID06018.1"/>
    <property type="molecule type" value="Genomic_DNA"/>
</dbReference>
<evidence type="ECO:0000313" key="1">
    <source>
        <dbReference type="EMBL" id="QID06018.1"/>
    </source>
</evidence>
<proteinExistence type="predicted"/>
<organism evidence="1">
    <name type="scientific">Borely moumouvirus</name>
    <dbReference type="NCBI Taxonomy" id="2712067"/>
    <lineage>
        <taxon>Viruses</taxon>
        <taxon>Varidnaviria</taxon>
        <taxon>Bamfordvirae</taxon>
        <taxon>Nucleocytoviricota</taxon>
        <taxon>Megaviricetes</taxon>
        <taxon>Imitervirales</taxon>
        <taxon>Mimiviridae</taxon>
        <taxon>Megamimivirinae</taxon>
        <taxon>Moumouvirus</taxon>
    </lineage>
</organism>
<reference evidence="1" key="1">
    <citation type="submission" date="2019-07" db="EMBL/GenBank/DDBJ databases">
        <title>The discovery of a new lineage B mimivirus raises questions about particles surface fibrils.</title>
        <authorList>
            <person name="Silva L.K.S."/>
            <person name="Rodrigues R.A.L."/>
            <person name="Andrade A.C.S.P."/>
            <person name="Hikida H."/>
            <person name="Andreani J."/>
            <person name="Levasseur A."/>
            <person name="La Scola B."/>
            <person name="Abrahao J.S."/>
        </authorList>
    </citation>
    <scope>NUCLEOTIDE SEQUENCE</scope>
    <source>
        <strain evidence="1">B60</strain>
    </source>
</reference>